<keyword evidence="5 6" id="KW-0472">Membrane</keyword>
<dbReference type="GO" id="GO:0005886">
    <property type="term" value="C:plasma membrane"/>
    <property type="evidence" value="ECO:0007669"/>
    <property type="project" value="UniProtKB-SubCell"/>
</dbReference>
<dbReference type="PROSITE" id="PS00217">
    <property type="entry name" value="SUGAR_TRANSPORT_2"/>
    <property type="match status" value="1"/>
</dbReference>
<evidence type="ECO:0000256" key="4">
    <source>
        <dbReference type="ARBA" id="ARBA00022989"/>
    </source>
</evidence>
<dbReference type="InterPro" id="IPR036259">
    <property type="entry name" value="MFS_trans_sf"/>
</dbReference>
<protein>
    <submittedName>
        <fullName evidence="8">Predicted arabinose efflux permease, MFS family</fullName>
    </submittedName>
</protein>
<proteinExistence type="predicted"/>
<keyword evidence="3 6" id="KW-0812">Transmembrane</keyword>
<dbReference type="InterPro" id="IPR011701">
    <property type="entry name" value="MFS"/>
</dbReference>
<feature type="transmembrane region" description="Helical" evidence="6">
    <location>
        <begin position="171"/>
        <end position="195"/>
    </location>
</feature>
<dbReference type="InterPro" id="IPR005829">
    <property type="entry name" value="Sugar_transporter_CS"/>
</dbReference>
<reference evidence="8 9" key="1">
    <citation type="submission" date="2017-04" db="EMBL/GenBank/DDBJ databases">
        <authorList>
            <person name="Afonso C.L."/>
            <person name="Miller P.J."/>
            <person name="Scott M.A."/>
            <person name="Spackman E."/>
            <person name="Goraichik I."/>
            <person name="Dimitrov K.M."/>
            <person name="Suarez D.L."/>
            <person name="Swayne D.E."/>
        </authorList>
    </citation>
    <scope>NUCLEOTIDE SEQUENCE [LARGE SCALE GENOMIC DNA]</scope>
    <source>
        <strain evidence="8 9">DSM 3385</strain>
    </source>
</reference>
<evidence type="ECO:0000259" key="7">
    <source>
        <dbReference type="PROSITE" id="PS50850"/>
    </source>
</evidence>
<dbReference type="GO" id="GO:0022857">
    <property type="term" value="F:transmembrane transporter activity"/>
    <property type="evidence" value="ECO:0007669"/>
    <property type="project" value="InterPro"/>
</dbReference>
<evidence type="ECO:0000256" key="3">
    <source>
        <dbReference type="ARBA" id="ARBA00022692"/>
    </source>
</evidence>
<dbReference type="AlphaFoldDB" id="A0A1W2E9D7"/>
<feature type="transmembrane region" description="Helical" evidence="6">
    <location>
        <begin position="464"/>
        <end position="485"/>
    </location>
</feature>
<name>A0A1W2E9D7_9BACT</name>
<keyword evidence="9" id="KW-1185">Reference proteome</keyword>
<accession>A0A1W2E9D7</accession>
<feature type="transmembrane region" description="Helical" evidence="6">
    <location>
        <begin position="543"/>
        <end position="567"/>
    </location>
</feature>
<dbReference type="SUPFAM" id="SSF103473">
    <property type="entry name" value="MFS general substrate transporter"/>
    <property type="match status" value="1"/>
</dbReference>
<dbReference type="EMBL" id="FWXY01000027">
    <property type="protein sequence ID" value="SMD06275.1"/>
    <property type="molecule type" value="Genomic_DNA"/>
</dbReference>
<feature type="transmembrane region" description="Helical" evidence="6">
    <location>
        <begin position="491"/>
        <end position="511"/>
    </location>
</feature>
<dbReference type="RefSeq" id="WP_084071385.1">
    <property type="nucleotide sequence ID" value="NZ_FWXY01000027.1"/>
</dbReference>
<evidence type="ECO:0000313" key="9">
    <source>
        <dbReference type="Proteomes" id="UP000192418"/>
    </source>
</evidence>
<dbReference type="Proteomes" id="UP000192418">
    <property type="component" value="Unassembled WGS sequence"/>
</dbReference>
<dbReference type="OrthoDB" id="1679175at2"/>
<feature type="transmembrane region" description="Helical" evidence="6">
    <location>
        <begin position="340"/>
        <end position="359"/>
    </location>
</feature>
<dbReference type="InterPro" id="IPR020846">
    <property type="entry name" value="MFS_dom"/>
</dbReference>
<evidence type="ECO:0000256" key="1">
    <source>
        <dbReference type="ARBA" id="ARBA00004651"/>
    </source>
</evidence>
<feature type="transmembrane region" description="Helical" evidence="6">
    <location>
        <begin position="579"/>
        <end position="598"/>
    </location>
</feature>
<keyword evidence="2" id="KW-1003">Cell membrane</keyword>
<comment type="subcellular location">
    <subcellularLocation>
        <location evidence="1">Cell membrane</location>
        <topology evidence="1">Multi-pass membrane protein</topology>
    </subcellularLocation>
</comment>
<organism evidence="8 9">
    <name type="scientific">Desulfocicer vacuolatum DSM 3385</name>
    <dbReference type="NCBI Taxonomy" id="1121400"/>
    <lineage>
        <taxon>Bacteria</taxon>
        <taxon>Pseudomonadati</taxon>
        <taxon>Thermodesulfobacteriota</taxon>
        <taxon>Desulfobacteria</taxon>
        <taxon>Desulfobacterales</taxon>
        <taxon>Desulfobacteraceae</taxon>
        <taxon>Desulfocicer</taxon>
    </lineage>
</organism>
<dbReference type="CDD" id="cd17325">
    <property type="entry name" value="MFS_MdtG_SLC18_like"/>
    <property type="match status" value="1"/>
</dbReference>
<keyword evidence="4 6" id="KW-1133">Transmembrane helix</keyword>
<dbReference type="STRING" id="1121400.SAMN02746065_12712"/>
<dbReference type="InterPro" id="IPR050189">
    <property type="entry name" value="MFS_Efflux_Transporters"/>
</dbReference>
<evidence type="ECO:0000256" key="5">
    <source>
        <dbReference type="ARBA" id="ARBA00023136"/>
    </source>
</evidence>
<feature type="transmembrane region" description="Helical" evidence="6">
    <location>
        <begin position="430"/>
        <end position="452"/>
    </location>
</feature>
<feature type="transmembrane region" description="Helical" evidence="6">
    <location>
        <begin position="406"/>
        <end position="424"/>
    </location>
</feature>
<dbReference type="Gene3D" id="1.20.1250.20">
    <property type="entry name" value="MFS general substrate transporter like domains"/>
    <property type="match status" value="1"/>
</dbReference>
<feature type="transmembrane region" description="Helical" evidence="6">
    <location>
        <begin position="701"/>
        <end position="720"/>
    </location>
</feature>
<sequence length="736" mass="83198">MNLRIKVALISICVIIVCQIFYSQKNMASFQKSYLESMQIKSMKLGHFLKNDIEAVLGLNIPLTKLIKLEKTLKKVLDAATEMEYIEITDDQGFVLYYADHMTMIKNNPGEKPSDIFQKKKDGYIPEIQTDISLPLYDVKKRTKVGYINLRLSLDPIRTKLREVLFDITTVIIVSILMTFEFLSLFVTFSITSPIETVEKQMKRATNSFSLLPGRTYLLMNELNQLISRFNDFMIRYLKQISTFQLMQKWSPRMNQDFSKAITDQCDHIDRILASDHSCTRKMPSNFKGSIEQLKQNLAGMNNQMSNFTKTLSLPHAGPGDASEMSSARQVSLYPYVRPLIFYFIMAQSFSISFLPMLVDSLYEPLFGLSRELVLGLPISIFMFFFAMSMPLAGSFCDSKGWFKPLITGIILNTAGLILTALSRDILQLIIFRSVSGIGFGIVLVASQQFVYENTTTHNRTVGMAAFVAAYFSGDICGTVIGGMLANRIGYANVFFVSAVFSIFALIYLLAIFNKDTMMVTNCQKKEPFSFEYFFAVLKDKEFVTLTFFQAIPAKIILIGVLFYYVPLYLRSIDVAQGTIGRVIMGYGMVLILMGPVISKYRKKIQYRKYNIFIGGMLTGLSMIFFYFYTGFTPLVIIVLMIGLSHAFSVSSQTSLVTELAIIKKMGVGSGMGLFRFWERVGNIMGPLLMGVLIMNTGYELSLVIMGIISAICSLVYLLLHHKNIQSQNNSETIKN</sequence>
<dbReference type="Pfam" id="PF07690">
    <property type="entry name" value="MFS_1"/>
    <property type="match status" value="1"/>
</dbReference>
<dbReference type="PROSITE" id="PS50850">
    <property type="entry name" value="MFS"/>
    <property type="match status" value="1"/>
</dbReference>
<dbReference type="PANTHER" id="PTHR43124">
    <property type="entry name" value="PURINE EFFLUX PUMP PBUE"/>
    <property type="match status" value="1"/>
</dbReference>
<feature type="domain" description="Major facilitator superfamily (MFS) profile" evidence="7">
    <location>
        <begin position="337"/>
        <end position="725"/>
    </location>
</feature>
<evidence type="ECO:0000313" key="8">
    <source>
        <dbReference type="EMBL" id="SMD06275.1"/>
    </source>
</evidence>
<evidence type="ECO:0000256" key="2">
    <source>
        <dbReference type="ARBA" id="ARBA00022475"/>
    </source>
</evidence>
<evidence type="ECO:0000256" key="6">
    <source>
        <dbReference type="SAM" id="Phobius"/>
    </source>
</evidence>
<feature type="transmembrane region" description="Helical" evidence="6">
    <location>
        <begin position="374"/>
        <end position="394"/>
    </location>
</feature>
<gene>
    <name evidence="8" type="ORF">SAMN02746065_12712</name>
</gene>
<dbReference type="PANTHER" id="PTHR43124:SF3">
    <property type="entry name" value="CHLORAMPHENICOL EFFLUX PUMP RV0191"/>
    <property type="match status" value="1"/>
</dbReference>